<dbReference type="EMBL" id="HBIJ01011051">
    <property type="protein sequence ID" value="CAE0366801.1"/>
    <property type="molecule type" value="Transcribed_RNA"/>
</dbReference>
<accession>A0A7S3JW00</accession>
<feature type="transmembrane region" description="Helical" evidence="1">
    <location>
        <begin position="285"/>
        <end position="310"/>
    </location>
</feature>
<feature type="transmembrane region" description="Helical" evidence="1">
    <location>
        <begin position="144"/>
        <end position="160"/>
    </location>
</feature>
<gene>
    <name evidence="3" type="ORF">ALAG00032_LOCUS7549</name>
</gene>
<feature type="transmembrane region" description="Helical" evidence="1">
    <location>
        <begin position="413"/>
        <end position="432"/>
    </location>
</feature>
<evidence type="ECO:0000256" key="1">
    <source>
        <dbReference type="SAM" id="Phobius"/>
    </source>
</evidence>
<feature type="signal peptide" evidence="2">
    <location>
        <begin position="1"/>
        <end position="16"/>
    </location>
</feature>
<keyword evidence="2" id="KW-0732">Signal</keyword>
<keyword evidence="1" id="KW-0472">Membrane</keyword>
<dbReference type="AlphaFoldDB" id="A0A7S3JW00"/>
<sequence length="453" mass="50185">MLFNIVLFTFLASTTSFQSIKQTQVVRTKLHASSNTRPTLSAEQENFLFKRGFIYDESRGVFTKKAENRKSPIRPAIVRSSSRVLEVRFEKTATEKTVQAGHLAAETLKKALKKNAAKNFMHDEQSLRSELESIGHIFASHPKFGGIFVLLLQISAWLAIHNVLNENIHTLSSSVFSDKPFAIILGLASCIIFCAGDILNSPNKSLFTDKLEATAADAIAGAYAFPAPRHWRATNLNWQFTFAALQITAAFPRIILVHAAAQAPLDQFLTSFFVLYQLDLGVDHATALAAASATFCIAFFAAMSEFVAALPQKDYFSHQKYPPTSDSAQLAQEISFLQESLKHNKPHFDEEPQQALFRTMAAAWIEHFTPYLSSVNAEYEYNLIFLPAAAFARTLAAASAFRLSGNDLTAPFALHLIAAFLAVVMPYLVTFLSPGSMQVEDQHDPERVVVILD</sequence>
<evidence type="ECO:0000256" key="2">
    <source>
        <dbReference type="SAM" id="SignalP"/>
    </source>
</evidence>
<organism evidence="3">
    <name type="scientific">Aureoumbra lagunensis</name>
    <dbReference type="NCBI Taxonomy" id="44058"/>
    <lineage>
        <taxon>Eukaryota</taxon>
        <taxon>Sar</taxon>
        <taxon>Stramenopiles</taxon>
        <taxon>Ochrophyta</taxon>
        <taxon>Pelagophyceae</taxon>
        <taxon>Pelagomonadales</taxon>
        <taxon>Aureoumbra</taxon>
    </lineage>
</organism>
<evidence type="ECO:0000313" key="3">
    <source>
        <dbReference type="EMBL" id="CAE0366801.1"/>
    </source>
</evidence>
<protein>
    <submittedName>
        <fullName evidence="3">Uncharacterized protein</fullName>
    </submittedName>
</protein>
<feature type="chain" id="PRO_5030758752" evidence="2">
    <location>
        <begin position="17"/>
        <end position="453"/>
    </location>
</feature>
<proteinExistence type="predicted"/>
<keyword evidence="1" id="KW-0812">Transmembrane</keyword>
<feature type="transmembrane region" description="Helical" evidence="1">
    <location>
        <begin position="181"/>
        <end position="199"/>
    </location>
</feature>
<keyword evidence="1" id="KW-1133">Transmembrane helix</keyword>
<reference evidence="3" key="1">
    <citation type="submission" date="2021-01" db="EMBL/GenBank/DDBJ databases">
        <authorList>
            <person name="Corre E."/>
            <person name="Pelletier E."/>
            <person name="Niang G."/>
            <person name="Scheremetjew M."/>
            <person name="Finn R."/>
            <person name="Kale V."/>
            <person name="Holt S."/>
            <person name="Cochrane G."/>
            <person name="Meng A."/>
            <person name="Brown T."/>
            <person name="Cohen L."/>
        </authorList>
    </citation>
    <scope>NUCLEOTIDE SEQUENCE</scope>
    <source>
        <strain evidence="3">CCMP1510</strain>
    </source>
</reference>
<name>A0A7S3JW00_9STRA</name>